<dbReference type="PROSITE" id="PS50929">
    <property type="entry name" value="ABC_TM1F"/>
    <property type="match status" value="2"/>
</dbReference>
<evidence type="ECO:0000256" key="6">
    <source>
        <dbReference type="ARBA" id="ARBA00022741"/>
    </source>
</evidence>
<feature type="transmembrane region" description="Helical" evidence="11">
    <location>
        <begin position="895"/>
        <end position="918"/>
    </location>
</feature>
<dbReference type="Pfam" id="PF00005">
    <property type="entry name" value="ABC_tran"/>
    <property type="match status" value="2"/>
</dbReference>
<keyword evidence="4" id="KW-1003">Cell membrane</keyword>
<dbReference type="SUPFAM" id="SSF52540">
    <property type="entry name" value="P-loop containing nucleoside triphosphate hydrolases"/>
    <property type="match status" value="2"/>
</dbReference>
<accession>A0A060SYY2</accession>
<feature type="transmembrane region" description="Helical" evidence="11">
    <location>
        <begin position="171"/>
        <end position="191"/>
    </location>
</feature>
<feature type="domain" description="ABC transporter" evidence="12">
    <location>
        <begin position="446"/>
        <end position="691"/>
    </location>
</feature>
<protein>
    <submittedName>
        <fullName evidence="14">ARAD1A15114p</fullName>
        <ecNumber evidence="14">3.6.1.3</ecNumber>
    </submittedName>
</protein>
<dbReference type="PhylomeDB" id="A0A060SYY2"/>
<dbReference type="FunFam" id="3.40.50.300:FF:000251">
    <property type="entry name" value="ABC transporter B family member 19"/>
    <property type="match status" value="1"/>
</dbReference>
<keyword evidence="9 11" id="KW-0472">Membrane</keyword>
<feature type="transmembrane region" description="Helical" evidence="11">
    <location>
        <begin position="246"/>
        <end position="263"/>
    </location>
</feature>
<dbReference type="InterPro" id="IPR039421">
    <property type="entry name" value="Type_1_exporter"/>
</dbReference>
<dbReference type="FunFam" id="1.20.1560.10:FF:000102">
    <property type="entry name" value="ABC multidrug transporter Mdr1"/>
    <property type="match status" value="1"/>
</dbReference>
<reference evidence="14" key="1">
    <citation type="submission" date="2014-02" db="EMBL/GenBank/DDBJ databases">
        <authorList>
            <person name="Genoscope - CEA"/>
        </authorList>
    </citation>
    <scope>NUCLEOTIDE SEQUENCE</scope>
    <source>
        <strain evidence="14">LS3</strain>
    </source>
</reference>
<dbReference type="EMBL" id="HG937691">
    <property type="protein sequence ID" value="CDP33684.1"/>
    <property type="molecule type" value="Genomic_DNA"/>
</dbReference>
<feature type="transmembrane region" description="Helical" evidence="11">
    <location>
        <begin position="375"/>
        <end position="399"/>
    </location>
</feature>
<feature type="transmembrane region" description="Helical" evidence="11">
    <location>
        <begin position="269"/>
        <end position="291"/>
    </location>
</feature>
<dbReference type="CDD" id="cd18578">
    <property type="entry name" value="ABC_6TM_Pgp_ABCB1_D2_like"/>
    <property type="match status" value="1"/>
</dbReference>
<dbReference type="InterPro" id="IPR017871">
    <property type="entry name" value="ABC_transporter-like_CS"/>
</dbReference>
<feature type="transmembrane region" description="Helical" evidence="11">
    <location>
        <begin position="116"/>
        <end position="140"/>
    </location>
</feature>
<dbReference type="PANTHER" id="PTHR43394">
    <property type="entry name" value="ATP-DEPENDENT PERMEASE MDL1, MITOCHONDRIAL"/>
    <property type="match status" value="1"/>
</dbReference>
<feature type="transmembrane region" description="Helical" evidence="11">
    <location>
        <begin position="349"/>
        <end position="369"/>
    </location>
</feature>
<feature type="transmembrane region" description="Helical" evidence="11">
    <location>
        <begin position="1039"/>
        <end position="1061"/>
    </location>
</feature>
<feature type="compositionally biased region" description="Acidic residues" evidence="10">
    <location>
        <begin position="701"/>
        <end position="715"/>
    </location>
</feature>
<feature type="transmembrane region" description="Helical" evidence="11">
    <location>
        <begin position="819"/>
        <end position="847"/>
    </location>
</feature>
<evidence type="ECO:0000256" key="5">
    <source>
        <dbReference type="ARBA" id="ARBA00022692"/>
    </source>
</evidence>
<keyword evidence="8 11" id="KW-1133">Transmembrane helix</keyword>
<feature type="domain" description="ABC transmembrane type-1" evidence="13">
    <location>
        <begin position="120"/>
        <end position="411"/>
    </location>
</feature>
<reference evidence="14" key="2">
    <citation type="submission" date="2014-06" db="EMBL/GenBank/DDBJ databases">
        <title>The complete genome of Blastobotrys (Arxula) adeninivorans LS3 - a yeast of biotechnological interest.</title>
        <authorList>
            <person name="Kunze G."/>
            <person name="Gaillardin C."/>
            <person name="Czernicka M."/>
            <person name="Durrens P."/>
            <person name="Martin T."/>
            <person name="Boer E."/>
            <person name="Gabaldon T."/>
            <person name="Cruz J."/>
            <person name="Talla E."/>
            <person name="Marck C."/>
            <person name="Goffeau A."/>
            <person name="Barbe V."/>
            <person name="Baret P."/>
            <person name="Baronian K."/>
            <person name="Beier S."/>
            <person name="Bleykasten C."/>
            <person name="Bode R."/>
            <person name="Casaregola S."/>
            <person name="Despons L."/>
            <person name="Fairhead C."/>
            <person name="Giersberg M."/>
            <person name="Gierski P."/>
            <person name="Hahnel U."/>
            <person name="Hartmann A."/>
            <person name="Jankowska D."/>
            <person name="Jubin C."/>
            <person name="Jung P."/>
            <person name="Lafontaine I."/>
            <person name="Leh-Louis V."/>
            <person name="Lemaire M."/>
            <person name="Marcet-Houben M."/>
            <person name="Mascher M."/>
            <person name="Morel G."/>
            <person name="Richard G.-F."/>
            <person name="Riechen J."/>
            <person name="Sacerdot C."/>
            <person name="Sarkar A."/>
            <person name="Savel G."/>
            <person name="Schacherer J."/>
            <person name="Sherman D."/>
            <person name="Straub M.-L."/>
            <person name="Stein N."/>
            <person name="Thierry A."/>
            <person name="Trautwein-Schult A."/>
            <person name="Westhof E."/>
            <person name="Worch S."/>
            <person name="Dujon B."/>
            <person name="Souciet J.-L."/>
            <person name="Wincker P."/>
            <person name="Scholz U."/>
            <person name="Neuveglise N."/>
        </authorList>
    </citation>
    <scope>NUCLEOTIDE SEQUENCE</scope>
    <source>
        <strain evidence="14">LS3</strain>
    </source>
</reference>
<evidence type="ECO:0000256" key="1">
    <source>
        <dbReference type="ARBA" id="ARBA00004141"/>
    </source>
</evidence>
<dbReference type="SMART" id="SM00382">
    <property type="entry name" value="AAA"/>
    <property type="match status" value="2"/>
</dbReference>
<dbReference type="Pfam" id="PF00664">
    <property type="entry name" value="ABC_membrane"/>
    <property type="match status" value="2"/>
</dbReference>
<dbReference type="CDD" id="cd18577">
    <property type="entry name" value="ABC_6TM_Pgp_ABCB1_D1_like"/>
    <property type="match status" value="1"/>
</dbReference>
<evidence type="ECO:0000256" key="11">
    <source>
        <dbReference type="SAM" id="Phobius"/>
    </source>
</evidence>
<dbReference type="GO" id="GO:0015421">
    <property type="term" value="F:ABC-type oligopeptide transporter activity"/>
    <property type="evidence" value="ECO:0007669"/>
    <property type="project" value="TreeGrafter"/>
</dbReference>
<dbReference type="InterPro" id="IPR036640">
    <property type="entry name" value="ABC1_TM_sf"/>
</dbReference>
<evidence type="ECO:0000259" key="12">
    <source>
        <dbReference type="PROSITE" id="PS50893"/>
    </source>
</evidence>
<feature type="region of interest" description="Disordered" evidence="10">
    <location>
        <begin position="1"/>
        <end position="79"/>
    </location>
</feature>
<evidence type="ECO:0000256" key="7">
    <source>
        <dbReference type="ARBA" id="ARBA00022840"/>
    </source>
</evidence>
<keyword evidence="14" id="KW-0378">Hydrolase</keyword>
<keyword evidence="7" id="KW-0067">ATP-binding</keyword>
<dbReference type="InterPro" id="IPR003593">
    <property type="entry name" value="AAA+_ATPase"/>
</dbReference>
<feature type="transmembrane region" description="Helical" evidence="11">
    <location>
        <begin position="775"/>
        <end position="799"/>
    </location>
</feature>
<dbReference type="GO" id="GO:0005743">
    <property type="term" value="C:mitochondrial inner membrane"/>
    <property type="evidence" value="ECO:0007669"/>
    <property type="project" value="TreeGrafter"/>
</dbReference>
<dbReference type="PANTHER" id="PTHR43394:SF1">
    <property type="entry name" value="ATP-BINDING CASSETTE SUB-FAMILY B MEMBER 10, MITOCHONDRIAL"/>
    <property type="match status" value="1"/>
</dbReference>
<dbReference type="GO" id="GO:0005524">
    <property type="term" value="F:ATP binding"/>
    <property type="evidence" value="ECO:0007669"/>
    <property type="project" value="UniProtKB-KW"/>
</dbReference>
<evidence type="ECO:0000259" key="13">
    <source>
        <dbReference type="PROSITE" id="PS50929"/>
    </source>
</evidence>
<feature type="compositionally biased region" description="Basic residues" evidence="10">
    <location>
        <begin position="53"/>
        <end position="64"/>
    </location>
</feature>
<keyword evidence="6" id="KW-0547">Nucleotide-binding</keyword>
<evidence type="ECO:0000256" key="9">
    <source>
        <dbReference type="ARBA" id="ARBA00023136"/>
    </source>
</evidence>
<evidence type="ECO:0000256" key="3">
    <source>
        <dbReference type="ARBA" id="ARBA00022448"/>
    </source>
</evidence>
<evidence type="ECO:0000256" key="2">
    <source>
        <dbReference type="ARBA" id="ARBA00007577"/>
    </source>
</evidence>
<dbReference type="InterPro" id="IPR003439">
    <property type="entry name" value="ABC_transporter-like_ATP-bd"/>
</dbReference>
<feature type="compositionally biased region" description="Basic and acidic residues" evidence="10">
    <location>
        <begin position="1"/>
        <end position="19"/>
    </location>
</feature>
<dbReference type="GO" id="GO:0016887">
    <property type="term" value="F:ATP hydrolysis activity"/>
    <property type="evidence" value="ECO:0007669"/>
    <property type="project" value="InterPro"/>
</dbReference>
<dbReference type="FunFam" id="3.40.50.300:FF:000302">
    <property type="entry name" value="ATP-binding cassette subfamily B member 5"/>
    <property type="match status" value="1"/>
</dbReference>
<dbReference type="Gene3D" id="3.40.50.300">
    <property type="entry name" value="P-loop containing nucleotide triphosphate hydrolases"/>
    <property type="match status" value="2"/>
</dbReference>
<dbReference type="EC" id="3.6.1.3" evidence="14"/>
<feature type="region of interest" description="Disordered" evidence="10">
    <location>
        <begin position="694"/>
        <end position="722"/>
    </location>
</feature>
<dbReference type="PROSITE" id="PS00211">
    <property type="entry name" value="ABC_TRANSPORTER_1"/>
    <property type="match status" value="2"/>
</dbReference>
<evidence type="ECO:0000313" key="14">
    <source>
        <dbReference type="EMBL" id="CDP33684.1"/>
    </source>
</evidence>
<dbReference type="InterPro" id="IPR011527">
    <property type="entry name" value="ABC1_TM_dom"/>
</dbReference>
<dbReference type="Gene3D" id="1.20.1560.10">
    <property type="entry name" value="ABC transporter type 1, transmembrane domain"/>
    <property type="match status" value="2"/>
</dbReference>
<evidence type="ECO:0000256" key="10">
    <source>
        <dbReference type="SAM" id="MobiDB-lite"/>
    </source>
</evidence>
<sequence>MSSAHSSEEDSSKHADRVDLSMPTSGSVGEKGEISPRVAQASDQVSDQDKESKKNKKKNKKKKKGKEEEEEDEKEKVDPFAHLPPEEAEILRRQIHIPKVKVSYLTLYRYATKKDWLILFIGYASSIIAGAALPMFTLVFGTLTQKFSDFFTSANPDPLEFQHLINHNTLYFIYLAIGIIVFTSVDTFIHVDRGEVMTARIRQHYLASILRQNVAYFDKLGAGEVTTRITTDTNNIQEGISEKAGLIVKGVATFVAALVIGFAKSWKLALILLSVVVALVLLMSTASKFIILYTTKSTQAYGEGSSVAEEALSAIRNTTAFGVQQRLAEKFDAWLVKAMKHSVNKGRSVTVMVAGIWSIIYLTYALAFWQGSRFIVWGDIDVGTVVTVIMAMMIGAFVLGNIAPSFQAVGTALASAGKIFEAIDREPFVDSTSEKGETLPEIKGHVELRDVKFIYPSRPDVTVLKNMNLEIKPGETVALVGMSGSGKSTIVGLIERFYDPVRGQVLVDGRDVSELNVKWLRQQIALVSQEPTLFAVSIYENICYGLIGTPYEDASEEKKRELVIEACKQANAWSFIESMTEGLDTNVGERGFLMSGGQKQRIAIARAIVSNPKILLLDEATSALDTKSEGIVQDALDKAAKSRTTIVIAHRLSTIKDADKIVVMSKGEILEMGTHNELLERQGAYHKLVDAQKLRSANQEQDGEQTSESASDNDEETPKVFAAPEDADPLRLVKTSTQKSVSSQILANVTEEPTKKYSFLTMAKMLYSYNRNEKWLIITGSFFSLLCGFGYPVLAILFGKVVNALMVPPSQYGWMRSQINMYTGFFFMVGVIEFFCFLFMIGSLSLASERLVRNIRYNVFRQYVRMDIEFFDRDENTTGALTSTLAKDAQAIEGLGGATFGQILQSIVTLVVGIIIAIAFNWRLGLVCTATVPVLVGCGFMRFWLLTNLQERAKKVYEDSGSYACESISAIRTVAALTREKGVSKTYAKAVDGQVKASRISVMRSGFYYGLSEGLTPLVMALGFWYGAKLMGSGTISSFQFFVAFVAVVFGAQSAGSIFSFSPDMGKAKQAAGNICKILDATPKIDTWSDEGDKLDPEKVEGNIEFRDVHFRYPTRPNVPVLRGLNLKVQKGQYVALVGASGCGKSTTIGLIERFYSPLSGQVLMDDHDVSTLNVNDYRKEIALVQQEPVLYSGTIRENILLGTPEDVTEEQMYAAAKKANIHDFIMSLPDGYDTFSGSKGGLLSGGQKQRVAIARALIRNPKVLLLDEATSALDSESEKVVQRALDEAAKGRTTIAVAHRLSTIQNADMIYVFEAGRISESGTHEQLLALKGKYFELVKMQSLEATN</sequence>
<feature type="domain" description="ABC transporter" evidence="12">
    <location>
        <begin position="1104"/>
        <end position="1341"/>
    </location>
</feature>
<dbReference type="CDD" id="cd03249">
    <property type="entry name" value="ABC_MTABC3_MDL1_MDL2"/>
    <property type="match status" value="2"/>
</dbReference>
<proteinExistence type="inferred from homology"/>
<dbReference type="SUPFAM" id="SSF90123">
    <property type="entry name" value="ABC transporter transmembrane region"/>
    <property type="match status" value="2"/>
</dbReference>
<comment type="similarity">
    <text evidence="2">Belongs to the ABC transporter superfamily. ABCB family. Multidrug resistance exporter (TC 3.A.1.201) subfamily.</text>
</comment>
<keyword evidence="3" id="KW-0813">Transport</keyword>
<dbReference type="InterPro" id="IPR027417">
    <property type="entry name" value="P-loop_NTPase"/>
</dbReference>
<name>A0A060SYY2_BLAAD</name>
<feature type="domain" description="ABC transmembrane type-1" evidence="13">
    <location>
        <begin position="778"/>
        <end position="1067"/>
    </location>
</feature>
<feature type="transmembrane region" description="Helical" evidence="11">
    <location>
        <begin position="924"/>
        <end position="945"/>
    </location>
</feature>
<evidence type="ECO:0000256" key="8">
    <source>
        <dbReference type="ARBA" id="ARBA00022989"/>
    </source>
</evidence>
<gene>
    <name evidence="14" type="ORF">GNLVRS02_ARAD1A15114g</name>
</gene>
<dbReference type="GO" id="GO:0090374">
    <property type="term" value="P:oligopeptide export from mitochondrion"/>
    <property type="evidence" value="ECO:0007669"/>
    <property type="project" value="TreeGrafter"/>
</dbReference>
<organism evidence="14">
    <name type="scientific">Blastobotrys adeninivorans</name>
    <name type="common">Yeast</name>
    <name type="synonym">Arxula adeninivorans</name>
    <dbReference type="NCBI Taxonomy" id="409370"/>
    <lineage>
        <taxon>Eukaryota</taxon>
        <taxon>Fungi</taxon>
        <taxon>Dikarya</taxon>
        <taxon>Ascomycota</taxon>
        <taxon>Saccharomycotina</taxon>
        <taxon>Dipodascomycetes</taxon>
        <taxon>Dipodascales</taxon>
        <taxon>Trichomonascaceae</taxon>
        <taxon>Blastobotrys</taxon>
    </lineage>
</organism>
<dbReference type="PROSITE" id="PS50893">
    <property type="entry name" value="ABC_TRANSPORTER_2"/>
    <property type="match status" value="2"/>
</dbReference>
<evidence type="ECO:0000256" key="4">
    <source>
        <dbReference type="ARBA" id="ARBA00022475"/>
    </source>
</evidence>
<comment type="subcellular location">
    <subcellularLocation>
        <location evidence="1">Membrane</location>
        <topology evidence="1">Multi-pass membrane protein</topology>
    </subcellularLocation>
</comment>
<feature type="transmembrane region" description="Helical" evidence="11">
    <location>
        <begin position="1006"/>
        <end position="1027"/>
    </location>
</feature>
<keyword evidence="5 11" id="KW-0812">Transmembrane</keyword>